<protein>
    <submittedName>
        <fullName evidence="2">Oxidoreductase/nitrogenase component 1</fullName>
    </submittedName>
</protein>
<dbReference type="CDD" id="cd00316">
    <property type="entry name" value="Oxidoreductase_nitrogenase"/>
    <property type="match status" value="1"/>
</dbReference>
<dbReference type="GO" id="GO:0016491">
    <property type="term" value="F:oxidoreductase activity"/>
    <property type="evidence" value="ECO:0007669"/>
    <property type="project" value="InterPro"/>
</dbReference>
<reference evidence="2 3" key="1">
    <citation type="journal article" date="2015" name="MBio">
        <title>Genome-Resolved Metagenomic Analysis Reveals Roles for Candidate Phyla and Other Microbial Community Members in Biogeochemical Transformations in Oil Reservoirs.</title>
        <authorList>
            <person name="Hu P."/>
            <person name="Tom L."/>
            <person name="Singh A."/>
            <person name="Thomas B.C."/>
            <person name="Baker B.J."/>
            <person name="Piceno Y.M."/>
            <person name="Andersen G.L."/>
            <person name="Banfield J.F."/>
        </authorList>
    </citation>
    <scope>NUCLEOTIDE SEQUENCE [LARGE SCALE GENOMIC DNA]</scope>
    <source>
        <strain evidence="2">57_489</strain>
    </source>
</reference>
<dbReference type="PANTHER" id="PTHR33712:SF7">
    <property type="entry name" value="LIGHT-INDEPENDENT PROTOCHLOROPHYLLIDE REDUCTASE SUBUNIT B"/>
    <property type="match status" value="1"/>
</dbReference>
<dbReference type="EMBL" id="LGFT01000025">
    <property type="protein sequence ID" value="KUK44463.1"/>
    <property type="molecule type" value="Genomic_DNA"/>
</dbReference>
<sequence length="423" mass="47044">MDLKLNSYPAPSDYFGVLWGLSGVDDLLVLEHGSTGTCSYNVVNYMIMNKQSPKGKLFSCGMDEDDVVMGREDKLKRAVEELDQTFHPKIIALVATGVTSVIGLDLDGVIEEIQPRTNAKLLSFASGGFAGDYTWGIKEVFRTLAMEVAEESKDRKPFSVNVIGPAIDSFNNVSDLAELRRLLKLLGAEVNTVFTCHTSVGGIESMASASLNLVTRDVGLEAAQILEDRFGIPYVYGLPFGIKGTVEWLEEVGERLDLYLEMGTLASELERYGFSILELTTPLQRCDHLRAVISCPYDYALGFAKLMRDEWGMNPPLVVLPTEPNDPKFEDELGRFGVSDVLIGPDTSILEEEVFRIDPHVIFGNSYDLHIAKEVPIKMHAAFPAFDRLYRFDGTPFVGFRGHAYLTQTFVNLLNQNPEVFRN</sequence>
<accession>A0A101FTZ8</accession>
<dbReference type="AlphaFoldDB" id="A0A101FTZ8"/>
<feature type="domain" description="Nitrogenase/oxidoreductase component 1" evidence="1">
    <location>
        <begin position="13"/>
        <end position="414"/>
    </location>
</feature>
<organism evidence="2 3">
    <name type="scientific">Methanothrix harundinacea</name>
    <dbReference type="NCBI Taxonomy" id="301375"/>
    <lineage>
        <taxon>Archaea</taxon>
        <taxon>Methanobacteriati</taxon>
        <taxon>Methanobacteriota</taxon>
        <taxon>Stenosarchaea group</taxon>
        <taxon>Methanomicrobia</taxon>
        <taxon>Methanotrichales</taxon>
        <taxon>Methanotrichaceae</taxon>
        <taxon>Methanothrix</taxon>
    </lineage>
</organism>
<dbReference type="InterPro" id="IPR000510">
    <property type="entry name" value="Nase/OxRdtase_comp1"/>
</dbReference>
<dbReference type="Pfam" id="PF00148">
    <property type="entry name" value="Oxidored_nitro"/>
    <property type="match status" value="1"/>
</dbReference>
<evidence type="ECO:0000313" key="2">
    <source>
        <dbReference type="EMBL" id="KUK44463.1"/>
    </source>
</evidence>
<dbReference type="PANTHER" id="PTHR33712">
    <property type="entry name" value="LIGHT-INDEPENDENT PROTOCHLOROPHYLLIDE REDUCTASE SUBUNIT B"/>
    <property type="match status" value="1"/>
</dbReference>
<name>A0A101FTZ8_9EURY</name>
<dbReference type="SUPFAM" id="SSF53807">
    <property type="entry name" value="Helical backbone' metal receptor"/>
    <property type="match status" value="1"/>
</dbReference>
<proteinExistence type="predicted"/>
<gene>
    <name evidence="2" type="ORF">XD72_1208</name>
</gene>
<evidence type="ECO:0000313" key="3">
    <source>
        <dbReference type="Proteomes" id="UP000057043"/>
    </source>
</evidence>
<comment type="caution">
    <text evidence="2">The sequence shown here is derived from an EMBL/GenBank/DDBJ whole genome shotgun (WGS) entry which is preliminary data.</text>
</comment>
<evidence type="ECO:0000259" key="1">
    <source>
        <dbReference type="Pfam" id="PF00148"/>
    </source>
</evidence>
<dbReference type="PATRIC" id="fig|301375.7.peg.1038"/>
<dbReference type="Proteomes" id="UP000057043">
    <property type="component" value="Unassembled WGS sequence"/>
</dbReference>
<dbReference type="InterPro" id="IPR050152">
    <property type="entry name" value="ChlB/BchB/BchZ"/>
</dbReference>
<dbReference type="Gene3D" id="3.40.50.1980">
    <property type="entry name" value="Nitrogenase molybdenum iron protein domain"/>
    <property type="match status" value="3"/>
</dbReference>